<feature type="transmembrane region" description="Helical" evidence="1">
    <location>
        <begin position="20"/>
        <end position="38"/>
    </location>
</feature>
<sequence>MFRFIKDKLAWLRFFKDDSLGRRLLVGFLILLSLFLFIHFREVSVEIPDVGTKATNYVVADVDFSFPDEEGSAILRRESSRDIGEIYRISPRVLQARSTEFQTFLIRDQSWRHLLSSTTFEQMYNASEYAKDFLLKLRFADSRSLNRLDSLDLGKKDYFLLPSSFNGETVRFPPGFWQDVEQRIIKKKRHEGAVIVYIINFFEDGRWPLDRDIALQKSLGEKVEKSMPGEWTKVEAGTRILEKGETVTRRHVVMLKAMKEALFASHKMFSFITICGSFFFALMVVVISAFYFYRQQKAFIESLSKLSLFATVLILVLVLSKVSEYFILAQHGFFGDLFRYPLFIPFIAILMTALLNAEIAFFTSAILAIVMGFTLAVDPFRFISINLLTGMSAVLLSGVLRKRKQVFSVCAKGWLLCIVVFICYNLDNNQLWSPFMVNDMVGTLLFMAITAILVVGILPILESLFRVMTDITLMEFMDPNNELLRRLSIEAPGTYQHCLVVGSIAEAAAQAIGANGLFCRVSTLYHDVGKLLNPHYFTENQMGGFNIHQLLTPAESAQVIISHVLEGEALAKKYSLPKSFIDVILEHHGSTLVYYFYCKQVDLMGGDESAVDEKAFRYPGPKPHSKESAIIMMADTVEAASRSLEDVNEKTLLELVDRLVGEKLEDGQFDECQLSFEEFGKIKRTMVKNLALARHVRIKYPEKKPKLEKA</sequence>
<reference evidence="4" key="1">
    <citation type="submission" date="2017-08" db="EMBL/GenBank/DDBJ databases">
        <title>A dynamic microbial community with high functional redundancy inhabits the cold, oxic subseafloor aquifer.</title>
        <authorList>
            <person name="Tully B.J."/>
            <person name="Wheat C.G."/>
            <person name="Glazer B.T."/>
            <person name="Huber J.A."/>
        </authorList>
    </citation>
    <scope>NUCLEOTIDE SEQUENCE [LARGE SCALE GENOMIC DNA]</scope>
</reference>
<organism evidence="3 4">
    <name type="scientific">Aerophobetes bacterium</name>
    <dbReference type="NCBI Taxonomy" id="2030807"/>
    <lineage>
        <taxon>Bacteria</taxon>
        <taxon>Candidatus Aerophobota</taxon>
    </lineage>
</organism>
<dbReference type="PANTHER" id="PTHR36442:SF1">
    <property type="entry name" value="CYCLIC-DI-AMP PHOSPHODIESTERASE PGPH"/>
    <property type="match status" value="1"/>
</dbReference>
<feature type="transmembrane region" description="Helical" evidence="1">
    <location>
        <begin position="406"/>
        <end position="424"/>
    </location>
</feature>
<evidence type="ECO:0000313" key="4">
    <source>
        <dbReference type="Proteomes" id="UP000218775"/>
    </source>
</evidence>
<dbReference type="Pfam" id="PF07698">
    <property type="entry name" value="7TM-7TMR_HD"/>
    <property type="match status" value="1"/>
</dbReference>
<feature type="transmembrane region" description="Helical" evidence="1">
    <location>
        <begin position="306"/>
        <end position="328"/>
    </location>
</feature>
<feature type="transmembrane region" description="Helical" evidence="1">
    <location>
        <begin position="340"/>
        <end position="373"/>
    </location>
</feature>
<feature type="transmembrane region" description="Helical" evidence="1">
    <location>
        <begin position="268"/>
        <end position="294"/>
    </location>
</feature>
<evidence type="ECO:0000259" key="2">
    <source>
        <dbReference type="SMART" id="SM00471"/>
    </source>
</evidence>
<dbReference type="InterPro" id="IPR003607">
    <property type="entry name" value="HD/PDEase_dom"/>
</dbReference>
<dbReference type="EMBL" id="NVUK01000009">
    <property type="protein sequence ID" value="PCI78033.1"/>
    <property type="molecule type" value="Genomic_DNA"/>
</dbReference>
<keyword evidence="3" id="KW-0378">Hydrolase</keyword>
<name>A0A2A4X606_UNCAE</name>
<dbReference type="SUPFAM" id="SSF109604">
    <property type="entry name" value="HD-domain/PDEase-like"/>
    <property type="match status" value="1"/>
</dbReference>
<dbReference type="PANTHER" id="PTHR36442">
    <property type="entry name" value="CYCLIC-DI-AMP PHOSPHODIESTERASE PGPH"/>
    <property type="match status" value="1"/>
</dbReference>
<dbReference type="Gene3D" id="1.10.3210.10">
    <property type="entry name" value="Hypothetical protein af1432"/>
    <property type="match status" value="1"/>
</dbReference>
<dbReference type="NCBIfam" id="TIGR00277">
    <property type="entry name" value="HDIG"/>
    <property type="match status" value="1"/>
</dbReference>
<dbReference type="InterPro" id="IPR006675">
    <property type="entry name" value="HDIG_dom"/>
</dbReference>
<dbReference type="Pfam" id="PF01966">
    <property type="entry name" value="HD"/>
    <property type="match status" value="1"/>
</dbReference>
<feature type="transmembrane region" description="Helical" evidence="1">
    <location>
        <begin position="444"/>
        <end position="465"/>
    </location>
</feature>
<gene>
    <name evidence="3" type="ORF">COB21_01695</name>
</gene>
<keyword evidence="1" id="KW-0472">Membrane</keyword>
<dbReference type="InterPro" id="IPR006674">
    <property type="entry name" value="HD_domain"/>
</dbReference>
<accession>A0A2A4X606</accession>
<dbReference type="SMART" id="SM00471">
    <property type="entry name" value="HDc"/>
    <property type="match status" value="1"/>
</dbReference>
<dbReference type="GO" id="GO:0016787">
    <property type="term" value="F:hydrolase activity"/>
    <property type="evidence" value="ECO:0007669"/>
    <property type="project" value="UniProtKB-KW"/>
</dbReference>
<comment type="caution">
    <text evidence="3">The sequence shown here is derived from an EMBL/GenBank/DDBJ whole genome shotgun (WGS) entry which is preliminary data.</text>
</comment>
<dbReference type="InterPro" id="IPR011621">
    <property type="entry name" value="Metal-dep_PHydrolase_7TM_intra"/>
</dbReference>
<dbReference type="CDD" id="cd00077">
    <property type="entry name" value="HDc"/>
    <property type="match status" value="1"/>
</dbReference>
<feature type="domain" description="HD/PDEase" evidence="2">
    <location>
        <begin position="490"/>
        <end position="649"/>
    </location>
</feature>
<keyword evidence="1" id="KW-0812">Transmembrane</keyword>
<proteinExistence type="predicted"/>
<dbReference type="Proteomes" id="UP000218775">
    <property type="component" value="Unassembled WGS sequence"/>
</dbReference>
<dbReference type="InterPro" id="IPR052722">
    <property type="entry name" value="PgpH_phosphodiesterase"/>
</dbReference>
<evidence type="ECO:0000256" key="1">
    <source>
        <dbReference type="SAM" id="Phobius"/>
    </source>
</evidence>
<evidence type="ECO:0000313" key="3">
    <source>
        <dbReference type="EMBL" id="PCI78033.1"/>
    </source>
</evidence>
<keyword evidence="1" id="KW-1133">Transmembrane helix</keyword>
<feature type="transmembrane region" description="Helical" evidence="1">
    <location>
        <begin position="379"/>
        <end position="399"/>
    </location>
</feature>
<protein>
    <submittedName>
        <fullName evidence="3">Hydrolase</fullName>
    </submittedName>
</protein>
<dbReference type="AlphaFoldDB" id="A0A2A4X606"/>